<gene>
    <name evidence="2" type="ORF">DLD77_03685</name>
</gene>
<sequence length="271" mass="30825">MKKLRLFLMALPVCALFSCSRDIYVPNQANVPLLKEKNELKANLSLTNWQAAYSITDNIALMVNGQYVHRGWLYTNGDNDGDDDLFVDKNTRGGLFEGGVGFFKAVDTRKRAVFDVYAGYGAGAFKTLDRAYNSAPDGALANDYLLRTRFHKFFVQPSFGLAHKVVEAAFTSRFSIVKFHDQTLGVKAFENDTQRRENFMRLGDKAVPFFEPTFTVRAGYRYIKWYGQLMFSVPMNDETYNNYNVNDYFQPVSVTMGVTLNFGQWVKDAGK</sequence>
<feature type="chain" id="PRO_5046254776" description="Outer membrane protein beta-barrel domain-containing protein" evidence="1">
    <location>
        <begin position="16"/>
        <end position="271"/>
    </location>
</feature>
<keyword evidence="1" id="KW-0732">Signal</keyword>
<protein>
    <recommendedName>
        <fullName evidence="4">Outer membrane protein beta-barrel domain-containing protein</fullName>
    </recommendedName>
</protein>
<dbReference type="RefSeq" id="WP_119076747.1">
    <property type="nucleotide sequence ID" value="NZ_CP029600.1"/>
</dbReference>
<accession>A0ABN5LPS7</accession>
<proteinExistence type="predicted"/>
<reference evidence="2 3" key="1">
    <citation type="submission" date="2018-05" db="EMBL/GenBank/DDBJ databases">
        <title>Chitinophaga sp. nov., isolated from rhizosphere soil of Alhagi.</title>
        <authorList>
            <person name="Liu Y."/>
        </authorList>
    </citation>
    <scope>NUCLEOTIDE SEQUENCE [LARGE SCALE GENOMIC DNA]</scope>
    <source>
        <strain evidence="2 3">T22</strain>
    </source>
</reference>
<evidence type="ECO:0008006" key="4">
    <source>
        <dbReference type="Google" id="ProtNLM"/>
    </source>
</evidence>
<dbReference type="EMBL" id="CP029600">
    <property type="protein sequence ID" value="AWO00859.1"/>
    <property type="molecule type" value="Genomic_DNA"/>
</dbReference>
<dbReference type="Proteomes" id="UP000246099">
    <property type="component" value="Chromosome"/>
</dbReference>
<evidence type="ECO:0000313" key="3">
    <source>
        <dbReference type="Proteomes" id="UP000246099"/>
    </source>
</evidence>
<evidence type="ECO:0000313" key="2">
    <source>
        <dbReference type="EMBL" id="AWO00859.1"/>
    </source>
</evidence>
<dbReference type="PROSITE" id="PS51257">
    <property type="entry name" value="PROKAR_LIPOPROTEIN"/>
    <property type="match status" value="1"/>
</dbReference>
<keyword evidence="3" id="KW-1185">Reference proteome</keyword>
<evidence type="ECO:0000256" key="1">
    <source>
        <dbReference type="SAM" id="SignalP"/>
    </source>
</evidence>
<feature type="signal peptide" evidence="1">
    <location>
        <begin position="1"/>
        <end position="15"/>
    </location>
</feature>
<organism evidence="2 3">
    <name type="scientific">Chitinophaga alhagiae</name>
    <dbReference type="NCBI Taxonomy" id="2203219"/>
    <lineage>
        <taxon>Bacteria</taxon>
        <taxon>Pseudomonadati</taxon>
        <taxon>Bacteroidota</taxon>
        <taxon>Chitinophagia</taxon>
        <taxon>Chitinophagales</taxon>
        <taxon>Chitinophagaceae</taxon>
        <taxon>Chitinophaga</taxon>
    </lineage>
</organism>
<name>A0ABN5LPS7_9BACT</name>